<reference evidence="3" key="1">
    <citation type="submission" date="2021-10" db="EMBL/GenBank/DDBJ databases">
        <title>Tropical sea cucumber genome reveals ecological adaptation and Cuvierian tubules defense mechanism.</title>
        <authorList>
            <person name="Chen T."/>
        </authorList>
    </citation>
    <scope>NUCLEOTIDE SEQUENCE</scope>
    <source>
        <strain evidence="3">Nanhai2018</strain>
        <tissue evidence="3">Muscle</tissue>
    </source>
</reference>
<dbReference type="EMBL" id="JAIZAY010000010">
    <property type="protein sequence ID" value="KAJ8035311.1"/>
    <property type="molecule type" value="Genomic_DNA"/>
</dbReference>
<feature type="region of interest" description="Disordered" evidence="1">
    <location>
        <begin position="45"/>
        <end position="70"/>
    </location>
</feature>
<keyword evidence="4" id="KW-1185">Reference proteome</keyword>
<proteinExistence type="predicted"/>
<evidence type="ECO:0000256" key="1">
    <source>
        <dbReference type="SAM" id="MobiDB-lite"/>
    </source>
</evidence>
<feature type="signal peptide" evidence="2">
    <location>
        <begin position="1"/>
        <end position="21"/>
    </location>
</feature>
<sequence>MQSKTLYLLLAFAVTIAAVTAYYDDDEDDLLTDFQEYMLEKRARKGKGRGKGKGKGKGKGSYYESFRKAL</sequence>
<evidence type="ECO:0000256" key="2">
    <source>
        <dbReference type="SAM" id="SignalP"/>
    </source>
</evidence>
<keyword evidence="2" id="KW-0732">Signal</keyword>
<accession>A0A9Q1H7J7</accession>
<evidence type="ECO:0000313" key="3">
    <source>
        <dbReference type="EMBL" id="KAJ8035311.1"/>
    </source>
</evidence>
<comment type="caution">
    <text evidence="3">The sequence shown here is derived from an EMBL/GenBank/DDBJ whole genome shotgun (WGS) entry which is preliminary data.</text>
</comment>
<dbReference type="AlphaFoldDB" id="A0A9Q1H7J7"/>
<feature type="compositionally biased region" description="Basic residues" evidence="1">
    <location>
        <begin position="45"/>
        <end position="58"/>
    </location>
</feature>
<gene>
    <name evidence="3" type="ORF">HOLleu_22493</name>
</gene>
<protein>
    <submittedName>
        <fullName evidence="3">Uncharacterized protein</fullName>
    </submittedName>
</protein>
<feature type="chain" id="PRO_5040196575" evidence="2">
    <location>
        <begin position="22"/>
        <end position="70"/>
    </location>
</feature>
<dbReference type="Proteomes" id="UP001152320">
    <property type="component" value="Chromosome 10"/>
</dbReference>
<name>A0A9Q1H7J7_HOLLE</name>
<evidence type="ECO:0000313" key="4">
    <source>
        <dbReference type="Proteomes" id="UP001152320"/>
    </source>
</evidence>
<organism evidence="3 4">
    <name type="scientific">Holothuria leucospilota</name>
    <name type="common">Black long sea cucumber</name>
    <name type="synonym">Mertensiothuria leucospilota</name>
    <dbReference type="NCBI Taxonomy" id="206669"/>
    <lineage>
        <taxon>Eukaryota</taxon>
        <taxon>Metazoa</taxon>
        <taxon>Echinodermata</taxon>
        <taxon>Eleutherozoa</taxon>
        <taxon>Echinozoa</taxon>
        <taxon>Holothuroidea</taxon>
        <taxon>Aspidochirotacea</taxon>
        <taxon>Aspidochirotida</taxon>
        <taxon>Holothuriidae</taxon>
        <taxon>Holothuria</taxon>
    </lineage>
</organism>